<dbReference type="RefSeq" id="XP_006818240.1">
    <property type="nucleotide sequence ID" value="XM_006818177.1"/>
</dbReference>
<feature type="compositionally biased region" description="Acidic residues" evidence="2">
    <location>
        <begin position="55"/>
        <end position="74"/>
    </location>
</feature>
<proteinExistence type="predicted"/>
<keyword evidence="3" id="KW-1185">Reference proteome</keyword>
<organism evidence="3 4">
    <name type="scientific">Saccoglossus kowalevskii</name>
    <name type="common">Acorn worm</name>
    <dbReference type="NCBI Taxonomy" id="10224"/>
    <lineage>
        <taxon>Eukaryota</taxon>
        <taxon>Metazoa</taxon>
        <taxon>Hemichordata</taxon>
        <taxon>Enteropneusta</taxon>
        <taxon>Harrimaniidae</taxon>
        <taxon>Saccoglossus</taxon>
    </lineage>
</organism>
<feature type="non-terminal residue" evidence="4">
    <location>
        <position position="121"/>
    </location>
</feature>
<dbReference type="PANTHER" id="PTHR45915:SF2">
    <property type="entry name" value="TOUTATIS, ISOFORM E"/>
    <property type="match status" value="1"/>
</dbReference>
<evidence type="ECO:0000256" key="1">
    <source>
        <dbReference type="ARBA" id="ARBA00004123"/>
    </source>
</evidence>
<dbReference type="Proteomes" id="UP000694865">
    <property type="component" value="Unplaced"/>
</dbReference>
<evidence type="ECO:0000313" key="4">
    <source>
        <dbReference type="RefSeq" id="XP_006818240.1"/>
    </source>
</evidence>
<protein>
    <submittedName>
        <fullName evidence="4">Bromodomain adjacent to zinc finger domain protein 2B-like</fullName>
    </submittedName>
</protein>
<evidence type="ECO:0000256" key="2">
    <source>
        <dbReference type="SAM" id="MobiDB-lite"/>
    </source>
</evidence>
<dbReference type="GeneID" id="102803303"/>
<name>A0ABM0MDZ9_SACKO</name>
<reference evidence="4" key="1">
    <citation type="submission" date="2025-08" db="UniProtKB">
        <authorList>
            <consortium name="RefSeq"/>
        </authorList>
    </citation>
    <scope>IDENTIFICATION</scope>
    <source>
        <tissue evidence="4">Testes</tissue>
    </source>
</reference>
<feature type="compositionally biased region" description="Basic and acidic residues" evidence="2">
    <location>
        <begin position="75"/>
        <end position="87"/>
    </location>
</feature>
<accession>A0ABM0MDZ9</accession>
<sequence length="121" mass="14007">MKFGWWHIVEPETIKNITRCLHPRGIRERILQKNLLKYADFASSACTAKGSEYFQLDDEDDDDDDESDNDEDEESKNTKHDPLMPDTKDWSCEVAFEVTKSALEDVEALEDKVFSSSMQIK</sequence>
<feature type="region of interest" description="Disordered" evidence="2">
    <location>
        <begin position="52"/>
        <end position="87"/>
    </location>
</feature>
<gene>
    <name evidence="4" type="primary">LOC102803303</name>
</gene>
<dbReference type="PANTHER" id="PTHR45915">
    <property type="entry name" value="TRANSCRIPTION INTERMEDIARY FACTOR"/>
    <property type="match status" value="1"/>
</dbReference>
<evidence type="ECO:0000313" key="3">
    <source>
        <dbReference type="Proteomes" id="UP000694865"/>
    </source>
</evidence>
<comment type="subcellular location">
    <subcellularLocation>
        <location evidence="1">Nucleus</location>
    </subcellularLocation>
</comment>